<feature type="region of interest" description="Disordered" evidence="1">
    <location>
        <begin position="1"/>
        <end position="128"/>
    </location>
</feature>
<dbReference type="Proteomes" id="UP001443914">
    <property type="component" value="Unassembled WGS sequence"/>
</dbReference>
<accession>A0AAW1H1C5</accession>
<feature type="compositionally biased region" description="Basic residues" evidence="1">
    <location>
        <begin position="79"/>
        <end position="91"/>
    </location>
</feature>
<evidence type="ECO:0000256" key="1">
    <source>
        <dbReference type="SAM" id="MobiDB-lite"/>
    </source>
</evidence>
<gene>
    <name evidence="2" type="ORF">RND81_13G117400</name>
</gene>
<feature type="compositionally biased region" description="Low complexity" evidence="1">
    <location>
        <begin position="188"/>
        <end position="202"/>
    </location>
</feature>
<organism evidence="2 3">
    <name type="scientific">Saponaria officinalis</name>
    <name type="common">Common soapwort</name>
    <name type="synonym">Lychnis saponaria</name>
    <dbReference type="NCBI Taxonomy" id="3572"/>
    <lineage>
        <taxon>Eukaryota</taxon>
        <taxon>Viridiplantae</taxon>
        <taxon>Streptophyta</taxon>
        <taxon>Embryophyta</taxon>
        <taxon>Tracheophyta</taxon>
        <taxon>Spermatophyta</taxon>
        <taxon>Magnoliopsida</taxon>
        <taxon>eudicotyledons</taxon>
        <taxon>Gunneridae</taxon>
        <taxon>Pentapetalae</taxon>
        <taxon>Caryophyllales</taxon>
        <taxon>Caryophyllaceae</taxon>
        <taxon>Caryophylleae</taxon>
        <taxon>Saponaria</taxon>
    </lineage>
</organism>
<feature type="compositionally biased region" description="Basic and acidic residues" evidence="1">
    <location>
        <begin position="1"/>
        <end position="24"/>
    </location>
</feature>
<feature type="compositionally biased region" description="Low complexity" evidence="1">
    <location>
        <begin position="49"/>
        <end position="65"/>
    </location>
</feature>
<dbReference type="AlphaFoldDB" id="A0AAW1H1C5"/>
<comment type="caution">
    <text evidence="2">The sequence shown here is derived from an EMBL/GenBank/DDBJ whole genome shotgun (WGS) entry which is preliminary data.</text>
</comment>
<feature type="compositionally biased region" description="Pro residues" evidence="1">
    <location>
        <begin position="155"/>
        <end position="165"/>
    </location>
</feature>
<name>A0AAW1H1C5_SAPOF</name>
<evidence type="ECO:0000313" key="3">
    <source>
        <dbReference type="Proteomes" id="UP001443914"/>
    </source>
</evidence>
<feature type="region of interest" description="Disordered" evidence="1">
    <location>
        <begin position="142"/>
        <end position="170"/>
    </location>
</feature>
<keyword evidence="3" id="KW-1185">Reference proteome</keyword>
<feature type="compositionally biased region" description="Polar residues" evidence="1">
    <location>
        <begin position="36"/>
        <end position="48"/>
    </location>
</feature>
<feature type="compositionally biased region" description="Low complexity" evidence="1">
    <location>
        <begin position="109"/>
        <end position="128"/>
    </location>
</feature>
<evidence type="ECO:0000313" key="2">
    <source>
        <dbReference type="EMBL" id="KAK9669229.1"/>
    </source>
</evidence>
<proteinExistence type="predicted"/>
<sequence>MVKARDRIPDRASRRRRRFEDRLSSHHRSLLHLASFSPSKDQQNHPFSATTTTTTQETLPTKAATVAQKSPVTPSSLSIRRRIRLMKRSRSRSPSNSSSSRSKLKSESKSLSFSPTKSISCSSSSSSPKISFSPLNFTLSPNAPPAVGPTSPENSPLPPLPPHPSPELLRRSVSDPVKLLTHLSGETSFSPMKSSSSRPVSRNLMGQLPPLPPSSSPSSLLRRTISDPVHLQSSASMDENEKKKMKEQAVEAERLSGEWIVVKFSCNCGKDGHYLVNASDKKYFKLI</sequence>
<reference evidence="2" key="1">
    <citation type="submission" date="2024-03" db="EMBL/GenBank/DDBJ databases">
        <title>WGS assembly of Saponaria officinalis var. Norfolk2.</title>
        <authorList>
            <person name="Jenkins J."/>
            <person name="Shu S."/>
            <person name="Grimwood J."/>
            <person name="Barry K."/>
            <person name="Goodstein D."/>
            <person name="Schmutz J."/>
            <person name="Leebens-Mack J."/>
            <person name="Osbourn A."/>
        </authorList>
    </citation>
    <scope>NUCLEOTIDE SEQUENCE [LARGE SCALE GENOMIC DNA]</scope>
    <source>
        <strain evidence="2">JIC</strain>
    </source>
</reference>
<feature type="region of interest" description="Disordered" evidence="1">
    <location>
        <begin position="182"/>
        <end position="221"/>
    </location>
</feature>
<protein>
    <submittedName>
        <fullName evidence="2">Uncharacterized protein</fullName>
    </submittedName>
</protein>
<dbReference type="EMBL" id="JBDFQZ010000013">
    <property type="protein sequence ID" value="KAK9669229.1"/>
    <property type="molecule type" value="Genomic_DNA"/>
</dbReference>
<feature type="compositionally biased region" description="Low complexity" evidence="1">
    <location>
        <begin position="92"/>
        <end position="101"/>
    </location>
</feature>